<organism evidence="1 2">
    <name type="scientific">Sinomonas humi</name>
    <dbReference type="NCBI Taxonomy" id="1338436"/>
    <lineage>
        <taxon>Bacteria</taxon>
        <taxon>Bacillati</taxon>
        <taxon>Actinomycetota</taxon>
        <taxon>Actinomycetes</taxon>
        <taxon>Micrococcales</taxon>
        <taxon>Micrococcaceae</taxon>
        <taxon>Sinomonas</taxon>
    </lineage>
</organism>
<dbReference type="EMBL" id="JTDL01000082">
    <property type="protein sequence ID" value="KHL04183.1"/>
    <property type="molecule type" value="Genomic_DNA"/>
</dbReference>
<reference evidence="1 2" key="1">
    <citation type="submission" date="2014-09" db="EMBL/GenBank/DDBJ databases">
        <title>Genome sequence of Sinomonas sp. MUSC 117.</title>
        <authorList>
            <person name="Lee L.-H."/>
        </authorList>
    </citation>
    <scope>NUCLEOTIDE SEQUENCE [LARGE SCALE GENOMIC DNA]</scope>
    <source>
        <strain evidence="1 2">MUSC 117</strain>
    </source>
</reference>
<keyword evidence="2" id="KW-1185">Reference proteome</keyword>
<dbReference type="Pfam" id="PF06224">
    <property type="entry name" value="AlkZ-like"/>
    <property type="match status" value="1"/>
</dbReference>
<protein>
    <recommendedName>
        <fullName evidence="3">Winged helix DNA-binding domain-containing protein</fullName>
    </recommendedName>
</protein>
<dbReference type="PANTHER" id="PTHR38479:SF2">
    <property type="entry name" value="WINGED HELIX DNA-BINDING DOMAIN-CONTAINING PROTEIN"/>
    <property type="match status" value="1"/>
</dbReference>
<gene>
    <name evidence="1" type="ORF">LK10_06375</name>
</gene>
<name>A0A0B2AQP7_9MICC</name>
<comment type="caution">
    <text evidence="1">The sequence shown here is derived from an EMBL/GenBank/DDBJ whole genome shotgun (WGS) entry which is preliminary data.</text>
</comment>
<dbReference type="InterPro" id="IPR009351">
    <property type="entry name" value="AlkZ-like"/>
</dbReference>
<evidence type="ECO:0000313" key="2">
    <source>
        <dbReference type="Proteomes" id="UP000030982"/>
    </source>
</evidence>
<dbReference type="STRING" id="1338436.LK10_06375"/>
<proteinExistence type="predicted"/>
<dbReference type="Proteomes" id="UP000030982">
    <property type="component" value="Unassembled WGS sequence"/>
</dbReference>
<evidence type="ECO:0000313" key="1">
    <source>
        <dbReference type="EMBL" id="KHL04183.1"/>
    </source>
</evidence>
<evidence type="ECO:0008006" key="3">
    <source>
        <dbReference type="Google" id="ProtNLM"/>
    </source>
</evidence>
<dbReference type="PANTHER" id="PTHR38479">
    <property type="entry name" value="LMO0824 PROTEIN"/>
    <property type="match status" value="1"/>
</dbReference>
<dbReference type="AlphaFoldDB" id="A0A0B2AQP7"/>
<sequence length="395" mass="42984">MRTFSARERRLLMVQRHHLAGDSAGPDQVAADLIGLHATDPASVYLSVLARSAEATIAEVAAAMYDRRTLVRWMAMRRTLFLFPTQDVPIIQAAVSSALALTLHRQLESRIRRNGTDPPLGADIEEWLDGVGSRVRESLGRLGSATGAQLGAEVPELRTTIRPGSRSERAQNLTSPLLTAMSAAGGIVRGSPTGAWTSRHHRWEPVERWWPEGMPELDAAAAQSALARRWLERFGPATMDDLQWWTGWSKTTVRRALTTLPVVDVDLHGQPGIALSAEPGTDSLDQAPVATLLPSLDPTPMGWKHREWFLGISPHDVFDAAGNIGPTAWWDGEIIGSWAVASAGEVRTVLLADRGHEAAQALDAAAAHLQQRLDGTAVTPAIRTRLERSLTQPVR</sequence>
<dbReference type="RefSeq" id="WP_043121233.1">
    <property type="nucleotide sequence ID" value="NZ_JTDL01000082.1"/>
</dbReference>
<accession>A0A0B2AQP7</accession>